<evidence type="ECO:0000313" key="33">
    <source>
        <dbReference type="EMBL" id="EDH8388992.1"/>
    </source>
</evidence>
<dbReference type="EMBL" id="AAKSJL010000082">
    <property type="protein sequence ID" value="ECV5413622.1"/>
    <property type="molecule type" value="Genomic_DNA"/>
</dbReference>
<dbReference type="EMBL" id="AAKYXH010000021">
    <property type="protein sequence ID" value="ECX1649192.1"/>
    <property type="molecule type" value="Genomic_DNA"/>
</dbReference>
<evidence type="ECO:0000313" key="37">
    <source>
        <dbReference type="EMBL" id="HAF0041690.1"/>
    </source>
</evidence>
<dbReference type="EMBL" id="AAHQDS010000053">
    <property type="protein sequence ID" value="EBZ1339790.1"/>
    <property type="molecule type" value="Genomic_DNA"/>
</dbReference>
<dbReference type="EMBL" id="AAKSRR010000070">
    <property type="protein sequence ID" value="ECV1009431.1"/>
    <property type="molecule type" value="Genomic_DNA"/>
</dbReference>
<dbReference type="EMBL" id="AAKOVZ010000103">
    <property type="protein sequence ID" value="ECU0931853.1"/>
    <property type="molecule type" value="Genomic_DNA"/>
</dbReference>
<reference evidence="28" key="2">
    <citation type="submission" date="2018-07" db="EMBL/GenBank/DDBJ databases">
        <authorList>
            <consortium name="GenomeTrakr network: Whole genome sequencing for foodborne pathogen traceback"/>
        </authorList>
    </citation>
    <scope>NUCLEOTIDE SEQUENCE</scope>
    <source>
        <strain evidence="26">CFSAN037700</strain>
        <strain evidence="27">CFSAN037709</strain>
        <strain evidence="28">CFSAN037722</strain>
        <strain evidence="18">FSIS11810047</strain>
        <strain evidence="16">FSIS11810308</strain>
        <strain evidence="22">FSIS11811714</strain>
        <strain evidence="8">FSIS11814207</strain>
        <strain evidence="9">FSIS11814311</strain>
        <strain evidence="4">FSIS11919071</strain>
        <strain evidence="15">FSIS11920791</strain>
        <strain evidence="23">FSIS1504604</strain>
        <strain evidence="24">FSIS1505305</strain>
        <strain evidence="30">FSIS1700006</strain>
        <strain evidence="33">FSIS1701215</strain>
        <strain evidence="34">FSIS1701557</strain>
        <strain evidence="35">FSIS1702006</strain>
        <strain evidence="31">FSIS1710673</strain>
        <strain evidence="17">FSIS21821670</strain>
        <strain evidence="20">FSIS21821917</strain>
        <strain evidence="11">FSIS21823005</strain>
        <strain evidence="6">FSIS21823015</strain>
        <strain evidence="12">FSIS21923374</strain>
        <strain evidence="13">FSIS21923591</strain>
        <strain evidence="21">FSIS31800552</strain>
        <strain evidence="19">FSIS31800750</strain>
        <strain evidence="10">FSIS31801318</strain>
        <strain evidence="3">FSIS31901417</strain>
        <strain evidence="5">FSIS31901572</strain>
        <strain evidence="7">FSIS31901849</strain>
    </source>
</reference>
<dbReference type="EMBL" id="AAGJWD010000058">
    <property type="protein sequence ID" value="EBO8617188.1"/>
    <property type="molecule type" value="Genomic_DNA"/>
</dbReference>
<dbReference type="EMBL" id="AAHTGE010000011">
    <property type="protein sequence ID" value="ECA0963488.1"/>
    <property type="molecule type" value="Genomic_DNA"/>
</dbReference>
<evidence type="ECO:0000313" key="19">
    <source>
        <dbReference type="EMBL" id="ECU2848419.1"/>
    </source>
</evidence>
<dbReference type="EMBL" id="AALGHN010000014">
    <property type="protein sequence ID" value="ECY9478653.1"/>
    <property type="molecule type" value="Genomic_DNA"/>
</dbReference>
<dbReference type="EMBL" id="AAGDRP010000038">
    <property type="protein sequence ID" value="EBM7866461.1"/>
    <property type="molecule type" value="Genomic_DNA"/>
</dbReference>
<evidence type="ECO:0000313" key="14">
    <source>
        <dbReference type="EMBL" id="ECD8866752.1"/>
    </source>
</evidence>
<feature type="domain" description="NusG-like N-terminal" evidence="2">
    <location>
        <begin position="1"/>
        <end position="105"/>
    </location>
</feature>
<dbReference type="EMBL" id="CP052804">
    <property type="protein sequence ID" value="QJV40148.1"/>
    <property type="molecule type" value="Genomic_DNA"/>
</dbReference>
<dbReference type="EMBL" id="DAAAKK010000027">
    <property type="protein sequence ID" value="HAA0876183.1"/>
    <property type="molecule type" value="Genomic_DNA"/>
</dbReference>
<dbReference type="EMBL" id="AALOYY010000050">
    <property type="protein sequence ID" value="EDB8864837.1"/>
    <property type="molecule type" value="Genomic_DNA"/>
</dbReference>
<evidence type="ECO:0000313" key="8">
    <source>
        <dbReference type="EMBL" id="EBZ0606075.1"/>
    </source>
</evidence>
<keyword evidence="1" id="KW-0804">Transcription</keyword>
<dbReference type="EMBL" id="AAMLRT010000014">
    <property type="protein sequence ID" value="EDI6534441.1"/>
    <property type="molecule type" value="Genomic_DNA"/>
</dbReference>
<reference evidence="37" key="4">
    <citation type="submission" date="2018-07" db="EMBL/GenBank/DDBJ databases">
        <authorList>
            <consortium name="NCBI Pathogen Detection Project"/>
        </authorList>
    </citation>
    <scope>NUCLEOTIDE SEQUENCE</scope>
    <source>
        <strain evidence="36">13-3055</strain>
        <strain evidence="37">14026835_human_pESI_CTX_M65_2014</strain>
    </source>
</reference>
<dbReference type="EMBL" id="AAKLIB010000103">
    <property type="protein sequence ID" value="ECS9814915.1"/>
    <property type="molecule type" value="Genomic_DNA"/>
</dbReference>
<evidence type="ECO:0000313" key="23">
    <source>
        <dbReference type="EMBL" id="ECX1649192.1"/>
    </source>
</evidence>
<dbReference type="EMBL" id="AAHUFL010000028">
    <property type="protein sequence ID" value="ECA3973479.1"/>
    <property type="molecule type" value="Genomic_DNA"/>
</dbReference>
<gene>
    <name evidence="23" type="ORF">APS00_20845</name>
    <name evidence="24" type="ORF">AVV94_18835</name>
    <name evidence="25" type="ORF">AYO59_10910</name>
    <name evidence="29" type="ORF">B6H83_23755</name>
    <name evidence="30" type="ORF">B7096_18955</name>
    <name evidence="31" type="ORF">B7906_24410</name>
    <name evidence="26" type="ORF">BCO02_24575</name>
    <name evidence="27" type="ORF">BCO11_21015</name>
    <name evidence="28" type="ORF">BCO24_20160</name>
    <name evidence="32" type="ORF">CBY70_23535</name>
    <name evidence="33" type="ORF">CCQ00_19555</name>
    <name evidence="34" type="ORF">CDE48_24370</name>
    <name evidence="35" type="ORF">CFG52_19180</name>
    <name evidence="39" type="ORF">D7G20_22705</name>
    <name evidence="38" type="ORF">D7G23_24555</name>
    <name evidence="8" type="ORF">D7M04_25255</name>
    <name evidence="9" type="ORF">D7X97_25140</name>
    <name evidence="17" type="ORF">DK644_25545</name>
    <name evidence="18" type="ORF">DML76_25465</name>
    <name evidence="16" type="ORF">DNT91_25475</name>
    <name evidence="21" type="ORF">DOG78_25460</name>
    <name evidence="22" type="ORF">DUG45_25435</name>
    <name evidence="19" type="ORF">DVE59_25285</name>
    <name evidence="20" type="ORF">DZ830_25470</name>
    <name evidence="4" type="ORF">E3C53_24360</name>
    <name evidence="14" type="ORF">E4A09_22320</name>
    <name evidence="10" type="ORF">EI356_18815</name>
    <name evidence="6" type="ORF">EK920_24115</name>
    <name evidence="11" type="ORF">EKK94_20405</name>
    <name evidence="3" type="ORF">EQ866_23830</name>
    <name evidence="12" type="ORF">EVX96_24790</name>
    <name evidence="5" type="ORF">EX903_24505</name>
    <name evidence="13" type="ORF">EZK84_24985</name>
    <name evidence="7" type="ORF">FA731_24465</name>
    <name evidence="15" type="ORF">FD413_24350</name>
    <name evidence="37" type="ORF">G4217_004748</name>
    <name evidence="36" type="ORF">GDL33_22615</name>
</gene>
<evidence type="ECO:0000313" key="25">
    <source>
        <dbReference type="EMBL" id="ECZ8875688.1"/>
    </source>
</evidence>
<reference evidence="14" key="6">
    <citation type="submission" date="2019-03" db="EMBL/GenBank/DDBJ databases">
        <authorList>
            <person name="Ashton P.M."/>
            <person name="Dallman T."/>
            <person name="Nair S."/>
            <person name="De Pinna E."/>
            <person name="Peters T."/>
            <person name="Grant K."/>
        </authorList>
    </citation>
    <scope>NUCLEOTIDE SEQUENCE</scope>
    <source>
        <strain evidence="14">707098</strain>
    </source>
</reference>
<geneLocation type="plasmid" evidence="38">
    <name>pN17S0976</name>
</geneLocation>
<dbReference type="SUPFAM" id="SSF82679">
    <property type="entry name" value="N-utilization substance G protein NusG, N-terminal domain"/>
    <property type="match status" value="1"/>
</dbReference>
<evidence type="ECO:0000313" key="29">
    <source>
        <dbReference type="EMBL" id="EDG1267771.1"/>
    </source>
</evidence>
<evidence type="ECO:0000313" key="10">
    <source>
        <dbReference type="EMBL" id="ECA0963488.1"/>
    </source>
</evidence>
<reference evidence="38" key="7">
    <citation type="submission" date="2020-04" db="EMBL/GenBank/DDBJ databases">
        <title>The Salmonella enterica Resistant Infantis in Poultry (RIP) Clone Continues to Spread and Recombine in the United States.</title>
        <authorList>
            <person name="Tyson G.H."/>
            <person name="Li C."/>
            <person name="Harrison L."/>
            <person name="Martin G."/>
            <person name="Hsu C.-H."/>
            <person name="Tate H."/>
            <person name="Tran T.-T.T."/>
            <person name="Strain E."/>
            <person name="Zhao S."/>
        </authorList>
    </citation>
    <scope>NUCLEOTIDE SEQUENCE</scope>
    <source>
        <strain evidence="39">CVM N17S973</strain>
        <strain evidence="38">CVM N17S976</strain>
        <plasmid evidence="39">pN17S0973</plasmid>
        <plasmid evidence="38">pN17S0976</plasmid>
    </source>
</reference>
<evidence type="ECO:0000313" key="28">
    <source>
        <dbReference type="EMBL" id="EDB8943755.1"/>
    </source>
</evidence>
<evidence type="ECO:0000313" key="7">
    <source>
        <dbReference type="EMBL" id="EBO9088242.1"/>
    </source>
</evidence>
<dbReference type="InterPro" id="IPR036735">
    <property type="entry name" value="NGN_dom_sf"/>
</dbReference>
<dbReference type="Pfam" id="PF02357">
    <property type="entry name" value="NusG"/>
    <property type="match status" value="1"/>
</dbReference>
<organism evidence="28">
    <name type="scientific">Salmonella infantis</name>
    <dbReference type="NCBI Taxonomy" id="595"/>
    <lineage>
        <taxon>Bacteria</taxon>
        <taxon>Pseudomonadati</taxon>
        <taxon>Pseudomonadota</taxon>
        <taxon>Gammaproteobacteria</taxon>
        <taxon>Enterobacterales</taxon>
        <taxon>Enterobacteriaceae</taxon>
        <taxon>Salmonella</taxon>
    </lineage>
</organism>
<dbReference type="EMBL" id="AALOZJ010000021">
    <property type="protein sequence ID" value="EDB8943755.1"/>
    <property type="molecule type" value="Genomic_DNA"/>
</dbReference>
<evidence type="ECO:0000313" key="15">
    <source>
        <dbReference type="EMBL" id="ECK9185700.1"/>
    </source>
</evidence>
<evidence type="ECO:0000313" key="27">
    <source>
        <dbReference type="EMBL" id="EDB8897129.1"/>
    </source>
</evidence>
<dbReference type="EMBL" id="AAMDBK010000048">
    <property type="protein sequence ID" value="EDG1267771.1"/>
    <property type="molecule type" value="Genomic_DNA"/>
</dbReference>
<protein>
    <recommendedName>
        <fullName evidence="2">NusG-like N-terminal domain-containing protein</fullName>
    </recommendedName>
</protein>
<dbReference type="EMBL" id="AAKPLR010000095">
    <property type="protein sequence ID" value="ECU2848419.1"/>
    <property type="molecule type" value="Genomic_DNA"/>
</dbReference>
<dbReference type="AlphaFoldDB" id="A0A3R0D6Z5"/>
<dbReference type="GO" id="GO:0006354">
    <property type="term" value="P:DNA-templated transcription elongation"/>
    <property type="evidence" value="ECO:0007669"/>
    <property type="project" value="InterPro"/>
</dbReference>
<evidence type="ECO:0000313" key="12">
    <source>
        <dbReference type="EMBL" id="ECB2704521.1"/>
    </source>
</evidence>
<evidence type="ECO:0000313" key="30">
    <source>
        <dbReference type="EMBL" id="EDG6140254.1"/>
    </source>
</evidence>
<evidence type="ECO:0000313" key="6">
    <source>
        <dbReference type="EMBL" id="EBO8617188.1"/>
    </source>
</evidence>
<evidence type="ECO:0000313" key="13">
    <source>
        <dbReference type="EMBL" id="ECB5813354.1"/>
    </source>
</evidence>
<reference evidence="36" key="1">
    <citation type="journal article" date="2018" name="Genome Biol.">
        <title>SKESA: strategic k-mer extension for scrupulous assemblies.</title>
        <authorList>
            <person name="Souvorov A."/>
            <person name="Agarwala R."/>
            <person name="Lipman D.J."/>
        </authorList>
    </citation>
    <scope>NUCLEOTIDE SEQUENCE</scope>
    <source>
        <strain evidence="36">13-3055</strain>
        <strain evidence="37">14026835_human_pESI_CTX_M65_2014</strain>
    </source>
</reference>
<name>A0A3R0D6Z5_SALIN</name>
<dbReference type="RefSeq" id="WP_058649916.1">
    <property type="nucleotide sequence ID" value="NZ_CP016407.1"/>
</dbReference>
<evidence type="ECO:0000313" key="11">
    <source>
        <dbReference type="EMBL" id="ECA3973479.1"/>
    </source>
</evidence>
<dbReference type="EMBL" id="AAGKAB010000087">
    <property type="protein sequence ID" value="EBO9088242.1"/>
    <property type="molecule type" value="Genomic_DNA"/>
</dbReference>
<evidence type="ECO:0000256" key="1">
    <source>
        <dbReference type="ARBA" id="ARBA00023163"/>
    </source>
</evidence>
<evidence type="ECO:0000313" key="31">
    <source>
        <dbReference type="EMBL" id="EDG6336818.1"/>
    </source>
</evidence>
<evidence type="ECO:0000313" key="17">
    <source>
        <dbReference type="EMBL" id="ECU0730145.1"/>
    </source>
</evidence>
<evidence type="ECO:0000313" key="35">
    <source>
        <dbReference type="EMBL" id="EDI6534441.1"/>
    </source>
</evidence>
<dbReference type="EMBL" id="DAATTM010000032">
    <property type="protein sequence ID" value="HAF0041690.1"/>
    <property type="molecule type" value="Genomic_DNA"/>
</dbReference>
<evidence type="ECO:0000313" key="20">
    <source>
        <dbReference type="EMBL" id="ECV1009431.1"/>
    </source>
</evidence>
<dbReference type="EMBL" id="AAHPXU010000063">
    <property type="protein sequence ID" value="EBZ0606075.1"/>
    <property type="molecule type" value="Genomic_DNA"/>
</dbReference>
<dbReference type="InterPro" id="IPR006645">
    <property type="entry name" value="NGN-like_dom"/>
</dbReference>
<keyword evidence="38" id="KW-0614">Plasmid</keyword>
<evidence type="ECO:0000313" key="18">
    <source>
        <dbReference type="EMBL" id="ECU0931853.1"/>
    </source>
</evidence>
<dbReference type="SMART" id="SM00738">
    <property type="entry name" value="NGN"/>
    <property type="match status" value="1"/>
</dbReference>
<dbReference type="EMBL" id="AAIGEA010000036">
    <property type="protein sequence ID" value="ECD8866752.1"/>
    <property type="molecule type" value="Genomic_DNA"/>
</dbReference>
<accession>A0A3R0D6Z5</accession>
<dbReference type="EMBL" id="AAMETK010000013">
    <property type="protein sequence ID" value="EDG6140254.1"/>
    <property type="molecule type" value="Genomic_DNA"/>
</dbReference>
<evidence type="ECO:0000313" key="26">
    <source>
        <dbReference type="EMBL" id="EDB8864837.1"/>
    </source>
</evidence>
<evidence type="ECO:0000313" key="21">
    <source>
        <dbReference type="EMBL" id="ECV3265443.1"/>
    </source>
</evidence>
<reference evidence="32" key="5">
    <citation type="submission" date="2018-07" db="EMBL/GenBank/DDBJ databases">
        <authorList>
            <consortium name="PulseNet: The National Subtyping Network for Foodborne Disease Surveillance"/>
            <person name="Tarr C.L."/>
            <person name="Trees E."/>
            <person name="Katz L.S."/>
            <person name="Carleton-Romer H.A."/>
            <person name="Stroika S."/>
            <person name="Kucerova Z."/>
            <person name="Roache K.F."/>
            <person name="Sabol A.L."/>
            <person name="Besser J."/>
            <person name="Gerner-Smidt P."/>
        </authorList>
    </citation>
    <scope>NUCLEOTIDE SEQUENCE</scope>
    <source>
        <strain evidence="32">PNUSAS013018</strain>
    </source>
</reference>
<dbReference type="EMBL" id="AALIFF010000009">
    <property type="protein sequence ID" value="ECZ8875688.1"/>
    <property type="molecule type" value="Genomic_DNA"/>
</dbReference>
<evidence type="ECO:0000313" key="5">
    <source>
        <dbReference type="EMBL" id="EBO1800586.1"/>
    </source>
</evidence>
<dbReference type="EMBL" id="AAGHRN010000077">
    <property type="protein sequence ID" value="EBO1800586.1"/>
    <property type="molecule type" value="Genomic_DNA"/>
</dbReference>
<evidence type="ECO:0000313" key="16">
    <source>
        <dbReference type="EMBL" id="ECS9814915.1"/>
    </source>
</evidence>
<reference evidence="25" key="3">
    <citation type="submission" date="2018-07" db="EMBL/GenBank/DDBJ databases">
        <authorList>
            <consortium name="NARMS: The National Antimicrobial Resistance Monitoring System"/>
        </authorList>
    </citation>
    <scope>NUCLEOTIDE SEQUENCE</scope>
    <source>
        <strain evidence="25">FSIS1605484</strain>
        <strain evidence="29">FSIS1710722</strain>
    </source>
</reference>
<dbReference type="EMBL" id="AAHXAP010000089">
    <property type="protein sequence ID" value="ECB2704521.1"/>
    <property type="molecule type" value="Genomic_DNA"/>
</dbReference>
<dbReference type="EMBL" id="AAMEVE010000045">
    <property type="protein sequence ID" value="EDG6336818.1"/>
    <property type="molecule type" value="Genomic_DNA"/>
</dbReference>
<evidence type="ECO:0000313" key="38">
    <source>
        <dbReference type="EMBL" id="QJV35773.1"/>
    </source>
</evidence>
<dbReference type="EMBL" id="CP052802">
    <property type="protein sequence ID" value="QJV35773.1"/>
    <property type="molecule type" value="Genomic_DNA"/>
</dbReference>
<evidence type="ECO:0000313" key="32">
    <source>
        <dbReference type="EMBL" id="EDH4948322.1"/>
    </source>
</evidence>
<evidence type="ECO:0000313" key="4">
    <source>
        <dbReference type="EMBL" id="EBM8276062.1"/>
    </source>
</evidence>
<proteinExistence type="predicted"/>
<evidence type="ECO:0000313" key="22">
    <source>
        <dbReference type="EMBL" id="ECV5413622.1"/>
    </source>
</evidence>
<dbReference type="EMBL" id="AAGDVW010000083">
    <property type="protein sequence ID" value="EBM8276062.1"/>
    <property type="molecule type" value="Genomic_DNA"/>
</dbReference>
<dbReference type="EMBL" id="AAJEAI010000051">
    <property type="protein sequence ID" value="ECK9185700.1"/>
    <property type="molecule type" value="Genomic_DNA"/>
</dbReference>
<evidence type="ECO:0000313" key="3">
    <source>
        <dbReference type="EMBL" id="EBM7866461.1"/>
    </source>
</evidence>
<dbReference type="EMBL" id="AAMIZD010000017">
    <property type="protein sequence ID" value="EDH8388992.1"/>
    <property type="molecule type" value="Genomic_DNA"/>
</dbReference>
<dbReference type="EMBL" id="AALOZA010000019">
    <property type="protein sequence ID" value="EDB8897129.1"/>
    <property type="molecule type" value="Genomic_DNA"/>
</dbReference>
<dbReference type="EMBL" id="AAMHVA010000061">
    <property type="protein sequence ID" value="EDH4948322.1"/>
    <property type="molecule type" value="Genomic_DNA"/>
</dbReference>
<sequence>MKTWYLVLLKPGKGKALKAKEKLESMGVITFYPLLHRKQMRKDRNNTMRAISQPLFPGYMFLCFDSSGNLFHKVECCEGVICFVRFGNGPAIIRDSVMENIIAACFKLGLKMLMLWKVMLKLWKVILSILMMKEYCQ</sequence>
<dbReference type="Gene3D" id="3.30.70.940">
    <property type="entry name" value="NusG, N-terminal domain"/>
    <property type="match status" value="1"/>
</dbReference>
<evidence type="ECO:0000313" key="39">
    <source>
        <dbReference type="EMBL" id="QJV40148.1"/>
    </source>
</evidence>
<dbReference type="EMBL" id="AAKOUH010000164">
    <property type="protein sequence ID" value="ECU0730145.1"/>
    <property type="molecule type" value="Genomic_DNA"/>
</dbReference>
<evidence type="ECO:0000313" key="36">
    <source>
        <dbReference type="EMBL" id="HAA0876183.1"/>
    </source>
</evidence>
<geneLocation type="plasmid" evidence="39">
    <name>pN17S0973</name>
</geneLocation>
<evidence type="ECO:0000259" key="2">
    <source>
        <dbReference type="SMART" id="SM00738"/>
    </source>
</evidence>
<dbReference type="EMBL" id="AAKSCF010000063">
    <property type="protein sequence ID" value="ECV3265443.1"/>
    <property type="molecule type" value="Genomic_DNA"/>
</dbReference>
<dbReference type="EMBL" id="AAMKJR010000044">
    <property type="protein sequence ID" value="EDI2674009.1"/>
    <property type="molecule type" value="Genomic_DNA"/>
</dbReference>
<dbReference type="EMBL" id="AAHYAN010000091">
    <property type="protein sequence ID" value="ECB5813354.1"/>
    <property type="molecule type" value="Genomic_DNA"/>
</dbReference>
<evidence type="ECO:0000313" key="24">
    <source>
        <dbReference type="EMBL" id="ECY9478653.1"/>
    </source>
</evidence>
<evidence type="ECO:0000313" key="9">
    <source>
        <dbReference type="EMBL" id="EBZ1339790.1"/>
    </source>
</evidence>
<evidence type="ECO:0000313" key="34">
    <source>
        <dbReference type="EMBL" id="EDI2674009.1"/>
    </source>
</evidence>